<accession>A0ABD1RRX2</accession>
<evidence type="ECO:0000256" key="1">
    <source>
        <dbReference type="SAM" id="MobiDB-lite"/>
    </source>
</evidence>
<gene>
    <name evidence="2" type="ORF">Adt_26803</name>
</gene>
<keyword evidence="3" id="KW-1185">Reference proteome</keyword>
<dbReference type="Pfam" id="PF08284">
    <property type="entry name" value="RVP_2"/>
    <property type="match status" value="1"/>
</dbReference>
<reference evidence="3" key="1">
    <citation type="submission" date="2024-07" db="EMBL/GenBank/DDBJ databases">
        <title>Two chromosome-level genome assemblies of Korean endemic species Abeliophyllum distichum and Forsythia ovata (Oleaceae).</title>
        <authorList>
            <person name="Jang H."/>
        </authorList>
    </citation>
    <scope>NUCLEOTIDE SEQUENCE [LARGE SCALE GENOMIC DNA]</scope>
</reference>
<evidence type="ECO:0000313" key="2">
    <source>
        <dbReference type="EMBL" id="KAL2491175.1"/>
    </source>
</evidence>
<dbReference type="InterPro" id="IPR001969">
    <property type="entry name" value="Aspartic_peptidase_AS"/>
</dbReference>
<dbReference type="InterPro" id="IPR021109">
    <property type="entry name" value="Peptidase_aspartic_dom_sf"/>
</dbReference>
<evidence type="ECO:0000313" key="3">
    <source>
        <dbReference type="Proteomes" id="UP001604336"/>
    </source>
</evidence>
<dbReference type="SUPFAM" id="SSF50630">
    <property type="entry name" value="Acid proteases"/>
    <property type="match status" value="1"/>
</dbReference>
<protein>
    <submittedName>
        <fullName evidence="2">Uncharacterized protein</fullName>
    </submittedName>
</protein>
<feature type="region of interest" description="Disordered" evidence="1">
    <location>
        <begin position="80"/>
        <end position="99"/>
    </location>
</feature>
<dbReference type="Gene3D" id="2.40.70.10">
    <property type="entry name" value="Acid Proteases"/>
    <property type="match status" value="1"/>
</dbReference>
<feature type="compositionally biased region" description="Polar residues" evidence="1">
    <location>
        <begin position="81"/>
        <end position="91"/>
    </location>
</feature>
<proteinExistence type="predicted"/>
<comment type="caution">
    <text evidence="2">The sequence shown here is derived from an EMBL/GenBank/DDBJ whole genome shotgun (WGS) entry which is preliminary data.</text>
</comment>
<dbReference type="PROSITE" id="PS00141">
    <property type="entry name" value="ASP_PROTEASE"/>
    <property type="match status" value="1"/>
</dbReference>
<dbReference type="Proteomes" id="UP001604336">
    <property type="component" value="Unassembled WGS sequence"/>
</dbReference>
<sequence>MDTRQKATEEHLRKIDKDLSDLGFTYSTLNGKIDSSDKVLKSMCCKQEKMEYYMQEINEKYDAIIAMLAKLSVSRDKQPEVINSGSSQDGNDSVIRTGGEGRMNRGGYDVKMNMKVPKIDFPQFGGENPKEWVRKANEYFQLHLIPEELKLGIAEMYLKGKAYVWFHVFLSSHSNVDWGLLTTEVCKRFDLVVEEAVEEVLADEEDMGVMQISLDTLMGSMKHKMIRIPGRIKGNQISILIDSGSTHSLIDERLVKSLGYTCDLNKPLGVIVANGQMLESGTVCPPLIWQMQGMEFQYKLRSLKLGESDMVLGVNWLSQFEPITFDFIQGHISFVNEGIEVTLSSEFTTSEFENDRWTTNEFINGSASLWNNWAALCNYKTRSDE</sequence>
<organism evidence="2 3">
    <name type="scientific">Abeliophyllum distichum</name>
    <dbReference type="NCBI Taxonomy" id="126358"/>
    <lineage>
        <taxon>Eukaryota</taxon>
        <taxon>Viridiplantae</taxon>
        <taxon>Streptophyta</taxon>
        <taxon>Embryophyta</taxon>
        <taxon>Tracheophyta</taxon>
        <taxon>Spermatophyta</taxon>
        <taxon>Magnoliopsida</taxon>
        <taxon>eudicotyledons</taxon>
        <taxon>Gunneridae</taxon>
        <taxon>Pentapetalae</taxon>
        <taxon>asterids</taxon>
        <taxon>lamiids</taxon>
        <taxon>Lamiales</taxon>
        <taxon>Oleaceae</taxon>
        <taxon>Forsythieae</taxon>
        <taxon>Abeliophyllum</taxon>
    </lineage>
</organism>
<dbReference type="EMBL" id="JBFOLK010000008">
    <property type="protein sequence ID" value="KAL2491175.1"/>
    <property type="molecule type" value="Genomic_DNA"/>
</dbReference>
<dbReference type="CDD" id="cd00303">
    <property type="entry name" value="retropepsin_like"/>
    <property type="match status" value="1"/>
</dbReference>
<dbReference type="AlphaFoldDB" id="A0ABD1RRX2"/>
<name>A0ABD1RRX2_9LAMI</name>